<dbReference type="EMBL" id="CARXXK010000001">
    <property type="protein sequence ID" value="CAI6347379.1"/>
    <property type="molecule type" value="Genomic_DNA"/>
</dbReference>
<dbReference type="Proteomes" id="UP001160148">
    <property type="component" value="Unassembled WGS sequence"/>
</dbReference>
<evidence type="ECO:0000313" key="3">
    <source>
        <dbReference type="Proteomes" id="UP001160148"/>
    </source>
</evidence>
<feature type="region of interest" description="Disordered" evidence="1">
    <location>
        <begin position="1"/>
        <end position="35"/>
    </location>
</feature>
<feature type="compositionally biased region" description="Basic and acidic residues" evidence="1">
    <location>
        <begin position="1"/>
        <end position="11"/>
    </location>
</feature>
<organism evidence="2 3">
    <name type="scientific">Macrosiphum euphorbiae</name>
    <name type="common">potato aphid</name>
    <dbReference type="NCBI Taxonomy" id="13131"/>
    <lineage>
        <taxon>Eukaryota</taxon>
        <taxon>Metazoa</taxon>
        <taxon>Ecdysozoa</taxon>
        <taxon>Arthropoda</taxon>
        <taxon>Hexapoda</taxon>
        <taxon>Insecta</taxon>
        <taxon>Pterygota</taxon>
        <taxon>Neoptera</taxon>
        <taxon>Paraneoptera</taxon>
        <taxon>Hemiptera</taxon>
        <taxon>Sternorrhyncha</taxon>
        <taxon>Aphidomorpha</taxon>
        <taxon>Aphidoidea</taxon>
        <taxon>Aphididae</taxon>
        <taxon>Macrosiphini</taxon>
        <taxon>Macrosiphum</taxon>
    </lineage>
</organism>
<evidence type="ECO:0000256" key="1">
    <source>
        <dbReference type="SAM" id="MobiDB-lite"/>
    </source>
</evidence>
<reference evidence="2 3" key="1">
    <citation type="submission" date="2023-01" db="EMBL/GenBank/DDBJ databases">
        <authorList>
            <person name="Whitehead M."/>
        </authorList>
    </citation>
    <scope>NUCLEOTIDE SEQUENCE [LARGE SCALE GENOMIC DNA]</scope>
</reference>
<proteinExistence type="predicted"/>
<keyword evidence="3" id="KW-1185">Reference proteome</keyword>
<name>A0AAV0VT48_9HEMI</name>
<accession>A0AAV0VT48</accession>
<evidence type="ECO:0000313" key="2">
    <source>
        <dbReference type="EMBL" id="CAI6347379.1"/>
    </source>
</evidence>
<feature type="compositionally biased region" description="Basic and acidic residues" evidence="1">
    <location>
        <begin position="155"/>
        <end position="169"/>
    </location>
</feature>
<dbReference type="AlphaFoldDB" id="A0AAV0VT48"/>
<gene>
    <name evidence="2" type="ORF">MEUPH1_LOCUS4173</name>
</gene>
<protein>
    <submittedName>
        <fullName evidence="2">Uncharacterized protein</fullName>
    </submittedName>
</protein>
<feature type="region of interest" description="Disordered" evidence="1">
    <location>
        <begin position="138"/>
        <end position="169"/>
    </location>
</feature>
<sequence>MADPIESKNIADDVIVPGAPGDKRKMSSEMSPEQTNVIKKLKESKAQPDTLCQCPQKCSERVPQRSKDELFKMFVEMDSEDVQNKFLQKFIEARPVANRLFSKETTANGKLLRRIHCKYRIPSFVSDDFMSNINCDSDKDEESDFDETSSVASLDSKEENDKSLESDSTETSRKSLSRYNCVDVCQKAFLNLFGLSDKRLKTVRELLIIKARQKHMKRMMEKEENQIEVSLAKDLAQGCLPLMALFNKEDSKKVSDQLMTAISNDINLVNNFFCNQLWKPEYINQKPSE</sequence>
<comment type="caution">
    <text evidence="2">The sequence shown here is derived from an EMBL/GenBank/DDBJ whole genome shotgun (WGS) entry which is preliminary data.</text>
</comment>
<feature type="compositionally biased region" description="Acidic residues" evidence="1">
    <location>
        <begin position="138"/>
        <end position="147"/>
    </location>
</feature>